<evidence type="ECO:0000313" key="1">
    <source>
        <dbReference type="EMBL" id="KAI0031362.1"/>
    </source>
</evidence>
<evidence type="ECO:0000313" key="2">
    <source>
        <dbReference type="Proteomes" id="UP000814128"/>
    </source>
</evidence>
<proteinExistence type="predicted"/>
<reference evidence="1" key="2">
    <citation type="journal article" date="2022" name="New Phytol.">
        <title>Evolutionary transition to the ectomycorrhizal habit in the genomes of a hyperdiverse lineage of mushroom-forming fungi.</title>
        <authorList>
            <person name="Looney B."/>
            <person name="Miyauchi S."/>
            <person name="Morin E."/>
            <person name="Drula E."/>
            <person name="Courty P.E."/>
            <person name="Kohler A."/>
            <person name="Kuo A."/>
            <person name="LaButti K."/>
            <person name="Pangilinan J."/>
            <person name="Lipzen A."/>
            <person name="Riley R."/>
            <person name="Andreopoulos W."/>
            <person name="He G."/>
            <person name="Johnson J."/>
            <person name="Nolan M."/>
            <person name="Tritt A."/>
            <person name="Barry K.W."/>
            <person name="Grigoriev I.V."/>
            <person name="Nagy L.G."/>
            <person name="Hibbett D."/>
            <person name="Henrissat B."/>
            <person name="Matheny P.B."/>
            <person name="Labbe J."/>
            <person name="Martin F.M."/>
        </authorList>
    </citation>
    <scope>NUCLEOTIDE SEQUENCE</scope>
    <source>
        <strain evidence="1">EC-137</strain>
    </source>
</reference>
<dbReference type="EMBL" id="MU273583">
    <property type="protein sequence ID" value="KAI0031362.1"/>
    <property type="molecule type" value="Genomic_DNA"/>
</dbReference>
<keyword evidence="2" id="KW-1185">Reference proteome</keyword>
<comment type="caution">
    <text evidence="1">The sequence shown here is derived from an EMBL/GenBank/DDBJ whole genome shotgun (WGS) entry which is preliminary data.</text>
</comment>
<sequence length="126" mass="14126">MKPARFILARCNQEKGKAHIEEATGFRGIELRLVDLSKFASVNEFAAKPEDEGLALDIFVYNAGFIFALRDDCFLFGLLVNDFFVLLLGALGIFSARVPKDTLNSLNIMRKLNDPKSFKVGPSKRR</sequence>
<name>A0ACB8QI65_9AGAM</name>
<reference evidence="1" key="1">
    <citation type="submission" date="2021-02" db="EMBL/GenBank/DDBJ databases">
        <authorList>
            <consortium name="DOE Joint Genome Institute"/>
            <person name="Ahrendt S."/>
            <person name="Looney B.P."/>
            <person name="Miyauchi S."/>
            <person name="Morin E."/>
            <person name="Drula E."/>
            <person name="Courty P.E."/>
            <person name="Chicoki N."/>
            <person name="Fauchery L."/>
            <person name="Kohler A."/>
            <person name="Kuo A."/>
            <person name="Labutti K."/>
            <person name="Pangilinan J."/>
            <person name="Lipzen A."/>
            <person name="Riley R."/>
            <person name="Andreopoulos W."/>
            <person name="He G."/>
            <person name="Johnson J."/>
            <person name="Barry K.W."/>
            <person name="Grigoriev I.V."/>
            <person name="Nagy L."/>
            <person name="Hibbett D."/>
            <person name="Henrissat B."/>
            <person name="Matheny P.B."/>
            <person name="Labbe J."/>
            <person name="Martin F."/>
        </authorList>
    </citation>
    <scope>NUCLEOTIDE SEQUENCE</scope>
    <source>
        <strain evidence="1">EC-137</strain>
    </source>
</reference>
<protein>
    <submittedName>
        <fullName evidence="1">Uncharacterized protein</fullName>
    </submittedName>
</protein>
<dbReference type="Proteomes" id="UP000814128">
    <property type="component" value="Unassembled WGS sequence"/>
</dbReference>
<gene>
    <name evidence="1" type="ORF">K488DRAFT_86903</name>
</gene>
<accession>A0ACB8QI65</accession>
<organism evidence="1 2">
    <name type="scientific">Vararia minispora EC-137</name>
    <dbReference type="NCBI Taxonomy" id="1314806"/>
    <lineage>
        <taxon>Eukaryota</taxon>
        <taxon>Fungi</taxon>
        <taxon>Dikarya</taxon>
        <taxon>Basidiomycota</taxon>
        <taxon>Agaricomycotina</taxon>
        <taxon>Agaricomycetes</taxon>
        <taxon>Russulales</taxon>
        <taxon>Lachnocladiaceae</taxon>
        <taxon>Vararia</taxon>
    </lineage>
</organism>